<name>A0AA43QYS2_9LECA</name>
<dbReference type="Proteomes" id="UP001161017">
    <property type="component" value="Unassembled WGS sequence"/>
</dbReference>
<dbReference type="EMBL" id="JAPUFD010000026">
    <property type="protein sequence ID" value="MDI1493373.1"/>
    <property type="molecule type" value="Genomic_DNA"/>
</dbReference>
<organism evidence="1 2">
    <name type="scientific">Ramalina farinacea</name>
    <dbReference type="NCBI Taxonomy" id="258253"/>
    <lineage>
        <taxon>Eukaryota</taxon>
        <taxon>Fungi</taxon>
        <taxon>Dikarya</taxon>
        <taxon>Ascomycota</taxon>
        <taxon>Pezizomycotina</taxon>
        <taxon>Lecanoromycetes</taxon>
        <taxon>OSLEUM clade</taxon>
        <taxon>Lecanoromycetidae</taxon>
        <taxon>Lecanorales</taxon>
        <taxon>Lecanorineae</taxon>
        <taxon>Ramalinaceae</taxon>
        <taxon>Ramalina</taxon>
    </lineage>
</organism>
<proteinExistence type="predicted"/>
<comment type="caution">
    <text evidence="1">The sequence shown here is derived from an EMBL/GenBank/DDBJ whole genome shotgun (WGS) entry which is preliminary data.</text>
</comment>
<sequence>MVQCFNHALEIHAAQSVGAGVAILDGYEVGVSAEIIAVEDELDVRSQDVGEQMGECSLASGGRTTDAEPEDGGLLRGDLLTDVMVVVKCRIRRGEANDGVMYSRLFSSFVYE</sequence>
<gene>
    <name evidence="1" type="ORF">OHK93_005161</name>
</gene>
<reference evidence="1" key="1">
    <citation type="journal article" date="2023" name="Genome Biol. Evol.">
        <title>First Whole Genome Sequence and Flow Cytometry Genome Size Data for the Lichen-Forming Fungus Ramalina farinacea (Ascomycota).</title>
        <authorList>
            <person name="Llewellyn T."/>
            <person name="Mian S."/>
            <person name="Hill R."/>
            <person name="Leitch I.J."/>
            <person name="Gaya E."/>
        </authorList>
    </citation>
    <scope>NUCLEOTIDE SEQUENCE</scope>
    <source>
        <strain evidence="1">LIQ254RAFAR</strain>
    </source>
</reference>
<accession>A0AA43QYS2</accession>
<evidence type="ECO:0000313" key="2">
    <source>
        <dbReference type="Proteomes" id="UP001161017"/>
    </source>
</evidence>
<keyword evidence="2" id="KW-1185">Reference proteome</keyword>
<evidence type="ECO:0000313" key="1">
    <source>
        <dbReference type="EMBL" id="MDI1493373.1"/>
    </source>
</evidence>
<protein>
    <submittedName>
        <fullName evidence="1">Uncharacterized protein</fullName>
    </submittedName>
</protein>
<dbReference type="AlphaFoldDB" id="A0AA43QYS2"/>